<reference evidence="7" key="1">
    <citation type="journal article" date="2019" name="Int. J. Syst. Evol. Microbiol.">
        <title>The Global Catalogue of Microorganisms (GCM) 10K type strain sequencing project: providing services to taxonomists for standard genome sequencing and annotation.</title>
        <authorList>
            <consortium name="The Broad Institute Genomics Platform"/>
            <consortium name="The Broad Institute Genome Sequencing Center for Infectious Disease"/>
            <person name="Wu L."/>
            <person name="Ma J."/>
        </authorList>
    </citation>
    <scope>NUCLEOTIDE SEQUENCE [LARGE SCALE GENOMIC DNA]</scope>
    <source>
        <strain evidence="7">CECT 8010</strain>
    </source>
</reference>
<evidence type="ECO:0000256" key="4">
    <source>
        <dbReference type="ARBA" id="ARBA00038054"/>
    </source>
</evidence>
<sequence length="211" mass="23264">MQHITINTIKTWERFYRANFINCLTGFKAVSLIGTVNANGQPNLGVFSSVVHLGSDPALIGFINRPLAAAPHTIDNIKATDVYTINHIHPTIAAQAHQSSAKYPIDVNEFREVGLTEFYLPNLVAPFVKESHVKYALSLVEIVPITHNNTFLVIGRVTDVILADNLMQADGFLALEQAESLASLGVDAYYSTQKLARYGYAKPEKPIEILK</sequence>
<keyword evidence="6" id="KW-0560">Oxidoreductase</keyword>
<dbReference type="Proteomes" id="UP001595906">
    <property type="component" value="Unassembled WGS sequence"/>
</dbReference>
<dbReference type="Pfam" id="PF01613">
    <property type="entry name" value="Flavin_Reduct"/>
    <property type="match status" value="1"/>
</dbReference>
<organism evidence="6 7">
    <name type="scientific">Parasediminibacterium paludis</name>
    <dbReference type="NCBI Taxonomy" id="908966"/>
    <lineage>
        <taxon>Bacteria</taxon>
        <taxon>Pseudomonadati</taxon>
        <taxon>Bacteroidota</taxon>
        <taxon>Chitinophagia</taxon>
        <taxon>Chitinophagales</taxon>
        <taxon>Chitinophagaceae</taxon>
        <taxon>Parasediminibacterium</taxon>
    </lineage>
</organism>
<comment type="caution">
    <text evidence="6">The sequence shown here is derived from an EMBL/GenBank/DDBJ whole genome shotgun (WGS) entry which is preliminary data.</text>
</comment>
<dbReference type="EMBL" id="JBHSDC010000016">
    <property type="protein sequence ID" value="MFC4232027.1"/>
    <property type="molecule type" value="Genomic_DNA"/>
</dbReference>
<protein>
    <submittedName>
        <fullName evidence="6">Flavin reductase family protein</fullName>
        <ecNumber evidence="6">1.5.1.-</ecNumber>
    </submittedName>
</protein>
<name>A0ABV8PYJ5_9BACT</name>
<proteinExistence type="inferred from homology"/>
<dbReference type="Gene3D" id="2.30.110.10">
    <property type="entry name" value="Electron Transport, Fmn-binding Protein, Chain A"/>
    <property type="match status" value="1"/>
</dbReference>
<accession>A0ABV8PYJ5</accession>
<evidence type="ECO:0000259" key="5">
    <source>
        <dbReference type="Pfam" id="PF01613"/>
    </source>
</evidence>
<keyword evidence="2" id="KW-0285">Flavoprotein</keyword>
<comment type="cofactor">
    <cofactor evidence="1">
        <name>FMN</name>
        <dbReference type="ChEBI" id="CHEBI:58210"/>
    </cofactor>
</comment>
<dbReference type="RefSeq" id="WP_379013716.1">
    <property type="nucleotide sequence ID" value="NZ_JBHSDC010000016.1"/>
</dbReference>
<evidence type="ECO:0000256" key="1">
    <source>
        <dbReference type="ARBA" id="ARBA00001917"/>
    </source>
</evidence>
<dbReference type="PANTHER" id="PTHR33798:SF5">
    <property type="entry name" value="FLAVIN REDUCTASE LIKE DOMAIN-CONTAINING PROTEIN"/>
    <property type="match status" value="1"/>
</dbReference>
<dbReference type="SUPFAM" id="SSF50475">
    <property type="entry name" value="FMN-binding split barrel"/>
    <property type="match status" value="1"/>
</dbReference>
<feature type="domain" description="Flavin reductase like" evidence="5">
    <location>
        <begin position="29"/>
        <end position="165"/>
    </location>
</feature>
<keyword evidence="3" id="KW-0288">FMN</keyword>
<keyword evidence="7" id="KW-1185">Reference proteome</keyword>
<gene>
    <name evidence="6" type="ORF">ACFOW1_09000</name>
</gene>
<dbReference type="InterPro" id="IPR012349">
    <property type="entry name" value="Split_barrel_FMN-bd"/>
</dbReference>
<evidence type="ECO:0000313" key="6">
    <source>
        <dbReference type="EMBL" id="MFC4232027.1"/>
    </source>
</evidence>
<dbReference type="PANTHER" id="PTHR33798">
    <property type="entry name" value="FLAVOPROTEIN OXYGENASE"/>
    <property type="match status" value="1"/>
</dbReference>
<evidence type="ECO:0000256" key="3">
    <source>
        <dbReference type="ARBA" id="ARBA00022643"/>
    </source>
</evidence>
<dbReference type="EC" id="1.5.1.-" evidence="6"/>
<evidence type="ECO:0000256" key="2">
    <source>
        <dbReference type="ARBA" id="ARBA00022630"/>
    </source>
</evidence>
<comment type="similarity">
    <text evidence="4">Belongs to the flavoredoxin family.</text>
</comment>
<dbReference type="GO" id="GO:0016491">
    <property type="term" value="F:oxidoreductase activity"/>
    <property type="evidence" value="ECO:0007669"/>
    <property type="project" value="UniProtKB-KW"/>
</dbReference>
<dbReference type="InterPro" id="IPR002563">
    <property type="entry name" value="Flavin_Rdtase-like_dom"/>
</dbReference>
<evidence type="ECO:0000313" key="7">
    <source>
        <dbReference type="Proteomes" id="UP001595906"/>
    </source>
</evidence>